<feature type="signal peptide" evidence="2">
    <location>
        <begin position="1"/>
        <end position="18"/>
    </location>
</feature>
<reference evidence="3" key="2">
    <citation type="submission" date="2021-08" db="EMBL/GenBank/DDBJ databases">
        <authorList>
            <person name="Tani A."/>
            <person name="Ola A."/>
            <person name="Ogura Y."/>
            <person name="Katsura K."/>
            <person name="Hayashi T."/>
        </authorList>
    </citation>
    <scope>NUCLEOTIDE SEQUENCE</scope>
    <source>
        <strain evidence="3">DSM 19015</strain>
    </source>
</reference>
<evidence type="ECO:0000313" key="4">
    <source>
        <dbReference type="Proteomes" id="UP001055125"/>
    </source>
</evidence>
<dbReference type="PROSITE" id="PS51257">
    <property type="entry name" value="PROKAR_LIPOPROTEIN"/>
    <property type="match status" value="1"/>
</dbReference>
<dbReference type="Proteomes" id="UP001055125">
    <property type="component" value="Unassembled WGS sequence"/>
</dbReference>
<accession>A0ABQ4S079</accession>
<sequence>MRVAVSSLLLAAMLLAVGGCEDARRTTRLPPDPPGVTRPDESPFGDTIRQADWRAQRQVLDQLEARFGARTFRLKMLVAPHSLDPLAINEHEARGSGGRCRLGLALQPTHEFLLQHRTTQVIPLEQFHPKGRDELDLLSLLDPFNDGALRTTADEIYDVL</sequence>
<dbReference type="EMBL" id="BPQP01000048">
    <property type="protein sequence ID" value="GJD95869.1"/>
    <property type="molecule type" value="Genomic_DNA"/>
</dbReference>
<evidence type="ECO:0000313" key="3">
    <source>
        <dbReference type="EMBL" id="GJD95869.1"/>
    </source>
</evidence>
<feature type="region of interest" description="Disordered" evidence="1">
    <location>
        <begin position="24"/>
        <end position="45"/>
    </location>
</feature>
<keyword evidence="2" id="KW-0732">Signal</keyword>
<protein>
    <recommendedName>
        <fullName evidence="5">Lipoprotein</fullName>
    </recommendedName>
</protein>
<name>A0ABQ4S079_9HYPH</name>
<reference evidence="3" key="1">
    <citation type="journal article" date="2021" name="Front. Microbiol.">
        <title>Comprehensive Comparative Genomics and Phenotyping of Methylobacterium Species.</title>
        <authorList>
            <person name="Alessa O."/>
            <person name="Ogura Y."/>
            <person name="Fujitani Y."/>
            <person name="Takami H."/>
            <person name="Hayashi T."/>
            <person name="Sahin N."/>
            <person name="Tani A."/>
        </authorList>
    </citation>
    <scope>NUCLEOTIDE SEQUENCE</scope>
    <source>
        <strain evidence="3">DSM 19015</strain>
    </source>
</reference>
<organism evidence="3 4">
    <name type="scientific">Methylobacterium iners</name>
    <dbReference type="NCBI Taxonomy" id="418707"/>
    <lineage>
        <taxon>Bacteria</taxon>
        <taxon>Pseudomonadati</taxon>
        <taxon>Pseudomonadota</taxon>
        <taxon>Alphaproteobacteria</taxon>
        <taxon>Hyphomicrobiales</taxon>
        <taxon>Methylobacteriaceae</taxon>
        <taxon>Methylobacterium</taxon>
    </lineage>
</organism>
<comment type="caution">
    <text evidence="3">The sequence shown here is derived from an EMBL/GenBank/DDBJ whole genome shotgun (WGS) entry which is preliminary data.</text>
</comment>
<evidence type="ECO:0008006" key="5">
    <source>
        <dbReference type="Google" id="ProtNLM"/>
    </source>
</evidence>
<evidence type="ECO:0000256" key="2">
    <source>
        <dbReference type="SAM" id="SignalP"/>
    </source>
</evidence>
<gene>
    <name evidence="3" type="ORF">OCOJLMKI_3085</name>
</gene>
<keyword evidence="4" id="KW-1185">Reference proteome</keyword>
<feature type="chain" id="PRO_5045750435" description="Lipoprotein" evidence="2">
    <location>
        <begin position="19"/>
        <end position="160"/>
    </location>
</feature>
<evidence type="ECO:0000256" key="1">
    <source>
        <dbReference type="SAM" id="MobiDB-lite"/>
    </source>
</evidence>
<proteinExistence type="predicted"/>